<proteinExistence type="predicted"/>
<protein>
    <submittedName>
        <fullName evidence="2">Uncharacterized protein</fullName>
    </submittedName>
</protein>
<dbReference type="Proteomes" id="UP001286313">
    <property type="component" value="Unassembled WGS sequence"/>
</dbReference>
<evidence type="ECO:0000256" key="1">
    <source>
        <dbReference type="SAM" id="MobiDB-lite"/>
    </source>
</evidence>
<organism evidence="2 3">
    <name type="scientific">Petrolisthes cinctipes</name>
    <name type="common">Flat porcelain crab</name>
    <dbReference type="NCBI Taxonomy" id="88211"/>
    <lineage>
        <taxon>Eukaryota</taxon>
        <taxon>Metazoa</taxon>
        <taxon>Ecdysozoa</taxon>
        <taxon>Arthropoda</taxon>
        <taxon>Crustacea</taxon>
        <taxon>Multicrustacea</taxon>
        <taxon>Malacostraca</taxon>
        <taxon>Eumalacostraca</taxon>
        <taxon>Eucarida</taxon>
        <taxon>Decapoda</taxon>
        <taxon>Pleocyemata</taxon>
        <taxon>Anomura</taxon>
        <taxon>Galatheoidea</taxon>
        <taxon>Porcellanidae</taxon>
        <taxon>Petrolisthes</taxon>
    </lineage>
</organism>
<keyword evidence="3" id="KW-1185">Reference proteome</keyword>
<dbReference type="AlphaFoldDB" id="A0AAE1JZ15"/>
<name>A0AAE1JZ15_PETCI</name>
<evidence type="ECO:0000313" key="2">
    <source>
        <dbReference type="EMBL" id="KAK3860379.1"/>
    </source>
</evidence>
<accession>A0AAE1JZ15</accession>
<dbReference type="EMBL" id="JAWQEG010004749">
    <property type="protein sequence ID" value="KAK3860379.1"/>
    <property type="molecule type" value="Genomic_DNA"/>
</dbReference>
<evidence type="ECO:0000313" key="3">
    <source>
        <dbReference type="Proteomes" id="UP001286313"/>
    </source>
</evidence>
<comment type="caution">
    <text evidence="2">The sequence shown here is derived from an EMBL/GenBank/DDBJ whole genome shotgun (WGS) entry which is preliminary data.</text>
</comment>
<sequence length="74" mass="8644">TRFKQNGVLGEEGGEVRKRMRKSDEERREKESGGVMRKRVKKSDEERRERQSGGVMRKRMGRVIREGGRGRVVV</sequence>
<feature type="compositionally biased region" description="Basic and acidic residues" evidence="1">
    <location>
        <begin position="42"/>
        <end position="51"/>
    </location>
</feature>
<feature type="compositionally biased region" description="Basic and acidic residues" evidence="1">
    <location>
        <begin position="14"/>
        <end position="32"/>
    </location>
</feature>
<reference evidence="2" key="1">
    <citation type="submission" date="2023-10" db="EMBL/GenBank/DDBJ databases">
        <title>Genome assemblies of two species of porcelain crab, Petrolisthes cinctipes and Petrolisthes manimaculis (Anomura: Porcellanidae).</title>
        <authorList>
            <person name="Angst P."/>
        </authorList>
    </citation>
    <scope>NUCLEOTIDE SEQUENCE</scope>
    <source>
        <strain evidence="2">PB745_01</strain>
        <tissue evidence="2">Gill</tissue>
    </source>
</reference>
<feature type="region of interest" description="Disordered" evidence="1">
    <location>
        <begin position="1"/>
        <end position="61"/>
    </location>
</feature>
<gene>
    <name evidence="2" type="ORF">Pcinc_033564</name>
</gene>
<feature type="non-terminal residue" evidence="2">
    <location>
        <position position="1"/>
    </location>
</feature>